<dbReference type="Proteomes" id="UP000008631">
    <property type="component" value="Chromosome"/>
</dbReference>
<dbReference type="eggNOG" id="COG4783">
    <property type="taxonomic scope" value="Bacteria"/>
</dbReference>
<dbReference type="HOGENOM" id="CLU_648749_0_0_0"/>
<evidence type="ECO:0000313" key="2">
    <source>
        <dbReference type="EMBL" id="ADV61776.1"/>
    </source>
</evidence>
<evidence type="ECO:0000256" key="1">
    <source>
        <dbReference type="PROSITE-ProRule" id="PRU00339"/>
    </source>
</evidence>
<proteinExistence type="predicted"/>
<dbReference type="AlphaFoldDB" id="E8R5M7"/>
<dbReference type="RefSeq" id="WP_013564065.1">
    <property type="nucleotide sequence ID" value="NC_014962.1"/>
</dbReference>
<sequence>MTPRFRTSWVVLGTACVLLVAAIVVRFNLNTTQLAEGWLERGREALDRQDLAAAQAILERLESMPQVDPNDLGLFRAQCLIAQNRIAEAIEALAAIPDEFPLSAQVRLKQGQLELRRHRLASAERALTRATQLDPNLVQAHRELIYILGYQVRRAELRARYQALAQTGTLTPYDVYLWCLTRYNTWDAAEHFDDLQRFVRAEPTDEWSRLALARAAIALNRIDEGLAILQPLDPENPEVRLVRAQAELARGDLNQADALLAANPPDHVESLRLRGKLALYRNHPNDAAAFYRRAVELAPEDREGVIGLAQSLKAAHDPEADRWLNAARDHERYAHQLHQLRLPENQNNPESWRIMADLCERIGCHAEAAAWYQLLIARNPLDSEAQAALARLKARQESGTAGIGP</sequence>
<feature type="repeat" description="TPR" evidence="1">
    <location>
        <begin position="268"/>
        <end position="301"/>
    </location>
</feature>
<keyword evidence="3" id="KW-1185">Reference proteome</keyword>
<dbReference type="OrthoDB" id="266170at2"/>
<dbReference type="EMBL" id="CP002353">
    <property type="protein sequence ID" value="ADV61776.1"/>
    <property type="molecule type" value="Genomic_DNA"/>
</dbReference>
<reference key="1">
    <citation type="submission" date="2010-11" db="EMBL/GenBank/DDBJ databases">
        <title>The complete sequence of chromosome of Isophaera pallida ATCC 43644.</title>
        <authorList>
            <consortium name="US DOE Joint Genome Institute (JGI-PGF)"/>
            <person name="Lucas S."/>
            <person name="Copeland A."/>
            <person name="Lapidus A."/>
            <person name="Bruce D."/>
            <person name="Goodwin L."/>
            <person name="Pitluck S."/>
            <person name="Kyrpides N."/>
            <person name="Mavromatis K."/>
            <person name="Pagani I."/>
            <person name="Ivanova N."/>
            <person name="Saunders E."/>
            <person name="Brettin T."/>
            <person name="Detter J.C."/>
            <person name="Han C."/>
            <person name="Tapia R."/>
            <person name="Land M."/>
            <person name="Hauser L."/>
            <person name="Markowitz V."/>
            <person name="Cheng J.-F."/>
            <person name="Hugenholtz P."/>
            <person name="Woyke T."/>
            <person name="Wu D."/>
            <person name="Eisen J.A."/>
        </authorList>
    </citation>
    <scope>NUCLEOTIDE SEQUENCE</scope>
    <source>
        <strain>ATCC 43644</strain>
    </source>
</reference>
<dbReference type="SMART" id="SM00028">
    <property type="entry name" value="TPR"/>
    <property type="match status" value="3"/>
</dbReference>
<dbReference type="KEGG" id="ipa:Isop_1190"/>
<dbReference type="InterPro" id="IPR011990">
    <property type="entry name" value="TPR-like_helical_dom_sf"/>
</dbReference>
<dbReference type="Pfam" id="PF14559">
    <property type="entry name" value="TPR_19"/>
    <property type="match status" value="1"/>
</dbReference>
<dbReference type="InterPro" id="IPR019734">
    <property type="entry name" value="TPR_rpt"/>
</dbReference>
<dbReference type="PANTHER" id="PTHR12558:SF13">
    <property type="entry name" value="CELL DIVISION CYCLE PROTEIN 27 HOMOLOG"/>
    <property type="match status" value="1"/>
</dbReference>
<dbReference type="SUPFAM" id="SSF48452">
    <property type="entry name" value="TPR-like"/>
    <property type="match status" value="1"/>
</dbReference>
<evidence type="ECO:0000313" key="3">
    <source>
        <dbReference type="Proteomes" id="UP000008631"/>
    </source>
</evidence>
<dbReference type="Gene3D" id="1.25.40.10">
    <property type="entry name" value="Tetratricopeptide repeat domain"/>
    <property type="match status" value="3"/>
</dbReference>
<dbReference type="InParanoid" id="E8R5M7"/>
<dbReference type="PANTHER" id="PTHR12558">
    <property type="entry name" value="CELL DIVISION CYCLE 16,23,27"/>
    <property type="match status" value="1"/>
</dbReference>
<name>E8R5M7_ISOPI</name>
<organism evidence="2 3">
    <name type="scientific">Isosphaera pallida (strain ATCC 43644 / DSM 9630 / IS1B)</name>
    <dbReference type="NCBI Taxonomy" id="575540"/>
    <lineage>
        <taxon>Bacteria</taxon>
        <taxon>Pseudomonadati</taxon>
        <taxon>Planctomycetota</taxon>
        <taxon>Planctomycetia</taxon>
        <taxon>Isosphaerales</taxon>
        <taxon>Isosphaeraceae</taxon>
        <taxon>Isosphaera</taxon>
    </lineage>
</organism>
<protein>
    <submittedName>
        <fullName evidence="2">Tetratricopeptide TPR_1 repeat-containing protein</fullName>
    </submittedName>
</protein>
<dbReference type="Pfam" id="PF13432">
    <property type="entry name" value="TPR_16"/>
    <property type="match status" value="1"/>
</dbReference>
<keyword evidence="1" id="KW-0802">TPR repeat</keyword>
<dbReference type="STRING" id="575540.Isop_1190"/>
<gene>
    <name evidence="2" type="ordered locus">Isop_1190</name>
</gene>
<accession>E8R5M7</accession>
<dbReference type="PROSITE" id="PS50005">
    <property type="entry name" value="TPR"/>
    <property type="match status" value="1"/>
</dbReference>
<reference evidence="2 3" key="2">
    <citation type="journal article" date="2011" name="Stand. Genomic Sci.">
        <title>Complete genome sequence of Isosphaera pallida type strain (IS1B).</title>
        <authorList>
            <consortium name="US DOE Joint Genome Institute (JGI-PGF)"/>
            <person name="Goker M."/>
            <person name="Cleland D."/>
            <person name="Saunders E."/>
            <person name="Lapidus A."/>
            <person name="Nolan M."/>
            <person name="Lucas S."/>
            <person name="Hammon N."/>
            <person name="Deshpande S."/>
            <person name="Cheng J.F."/>
            <person name="Tapia R."/>
            <person name="Han C."/>
            <person name="Goodwin L."/>
            <person name="Pitluck S."/>
            <person name="Liolios K."/>
            <person name="Pagani I."/>
            <person name="Ivanova N."/>
            <person name="Mavromatis K."/>
            <person name="Pati A."/>
            <person name="Chen A."/>
            <person name="Palaniappan K."/>
            <person name="Land M."/>
            <person name="Hauser L."/>
            <person name="Chang Y.J."/>
            <person name="Jeffries C.D."/>
            <person name="Detter J.C."/>
            <person name="Beck B."/>
            <person name="Woyke T."/>
            <person name="Bristow J."/>
            <person name="Eisen J.A."/>
            <person name="Markowitz V."/>
            <person name="Hugenholtz P."/>
            <person name="Kyrpides N.C."/>
            <person name="Klenk H.P."/>
        </authorList>
    </citation>
    <scope>NUCLEOTIDE SEQUENCE [LARGE SCALE GENOMIC DNA]</scope>
    <source>
        <strain evidence="3">ATCC 43644 / DSM 9630 / IS1B</strain>
    </source>
</reference>